<evidence type="ECO:0000313" key="3">
    <source>
        <dbReference type="Proteomes" id="UP001233172"/>
    </source>
</evidence>
<evidence type="ECO:0000313" key="2">
    <source>
        <dbReference type="EMBL" id="KAK0040533.1"/>
    </source>
</evidence>
<evidence type="ECO:0000256" key="1">
    <source>
        <dbReference type="SAM" id="MobiDB-lite"/>
    </source>
</evidence>
<reference evidence="2" key="2">
    <citation type="submission" date="2023-04" db="EMBL/GenBank/DDBJ databases">
        <authorList>
            <person name="Bu L."/>
            <person name="Lu L."/>
            <person name="Laidemitt M.R."/>
            <person name="Zhang S.M."/>
            <person name="Mutuku M."/>
            <person name="Mkoji G."/>
            <person name="Steinauer M."/>
            <person name="Loker E.S."/>
        </authorList>
    </citation>
    <scope>NUCLEOTIDE SEQUENCE</scope>
    <source>
        <strain evidence="2">KasaAsao</strain>
        <tissue evidence="2">Whole Snail</tissue>
    </source>
</reference>
<dbReference type="Proteomes" id="UP001233172">
    <property type="component" value="Unassembled WGS sequence"/>
</dbReference>
<accession>A0AAD8EV40</accession>
<name>A0AAD8EV40_BIOPF</name>
<feature type="region of interest" description="Disordered" evidence="1">
    <location>
        <begin position="1"/>
        <end position="62"/>
    </location>
</feature>
<proteinExistence type="predicted"/>
<gene>
    <name evidence="2" type="ORF">Bpfe_030023</name>
</gene>
<keyword evidence="3" id="KW-1185">Reference proteome</keyword>
<feature type="compositionally biased region" description="Polar residues" evidence="1">
    <location>
        <begin position="35"/>
        <end position="53"/>
    </location>
</feature>
<dbReference type="AlphaFoldDB" id="A0AAD8EV40"/>
<organism evidence="2 3">
    <name type="scientific">Biomphalaria pfeifferi</name>
    <name type="common">Bloodfluke planorb</name>
    <name type="synonym">Freshwater snail</name>
    <dbReference type="NCBI Taxonomy" id="112525"/>
    <lineage>
        <taxon>Eukaryota</taxon>
        <taxon>Metazoa</taxon>
        <taxon>Spiralia</taxon>
        <taxon>Lophotrochozoa</taxon>
        <taxon>Mollusca</taxon>
        <taxon>Gastropoda</taxon>
        <taxon>Heterobranchia</taxon>
        <taxon>Euthyneura</taxon>
        <taxon>Panpulmonata</taxon>
        <taxon>Hygrophila</taxon>
        <taxon>Lymnaeoidea</taxon>
        <taxon>Planorbidae</taxon>
        <taxon>Biomphalaria</taxon>
    </lineage>
</organism>
<dbReference type="EMBL" id="JASAOG010000319">
    <property type="protein sequence ID" value="KAK0040533.1"/>
    <property type="molecule type" value="Genomic_DNA"/>
</dbReference>
<protein>
    <submittedName>
        <fullName evidence="2">Uncharacterized protein</fullName>
    </submittedName>
</protein>
<sequence length="93" mass="10493">MSKRGRTSYLQDKSETLALMGKRRRRYADKLKSDPASQNRSSITPTTYLSVSPNVPADHRTGRKCKVGHKSRVHFAPFRQTDCLAPSLTESDL</sequence>
<reference evidence="2" key="1">
    <citation type="journal article" date="2023" name="PLoS Negl. Trop. Dis.">
        <title>A genome sequence for Biomphalaria pfeifferi, the major vector snail for the human-infecting parasite Schistosoma mansoni.</title>
        <authorList>
            <person name="Bu L."/>
            <person name="Lu L."/>
            <person name="Laidemitt M.R."/>
            <person name="Zhang S.M."/>
            <person name="Mutuku M."/>
            <person name="Mkoji G."/>
            <person name="Steinauer M."/>
            <person name="Loker E.S."/>
        </authorList>
    </citation>
    <scope>NUCLEOTIDE SEQUENCE</scope>
    <source>
        <strain evidence="2">KasaAsao</strain>
    </source>
</reference>
<comment type="caution">
    <text evidence="2">The sequence shown here is derived from an EMBL/GenBank/DDBJ whole genome shotgun (WGS) entry which is preliminary data.</text>
</comment>